<keyword evidence="7 9" id="KW-0472">Membrane</keyword>
<evidence type="ECO:0000256" key="2">
    <source>
        <dbReference type="ARBA" id="ARBA00022448"/>
    </source>
</evidence>
<evidence type="ECO:0000256" key="9">
    <source>
        <dbReference type="RuleBase" id="RU369079"/>
    </source>
</evidence>
<keyword evidence="2 9" id="KW-0813">Transport</keyword>
<dbReference type="OrthoDB" id="2085311at2"/>
<evidence type="ECO:0000313" key="12">
    <source>
        <dbReference type="Proteomes" id="UP000199677"/>
    </source>
</evidence>
<keyword evidence="6 9" id="KW-1133">Transmembrane helix</keyword>
<evidence type="ECO:0000256" key="8">
    <source>
        <dbReference type="ARBA" id="ARBA00038436"/>
    </source>
</evidence>
<dbReference type="STRING" id="416873.SAMN04487951_10672"/>
<reference evidence="12" key="1">
    <citation type="submission" date="2016-10" db="EMBL/GenBank/DDBJ databases">
        <authorList>
            <person name="Varghese N."/>
            <person name="Submissions S."/>
        </authorList>
    </citation>
    <scope>NUCLEOTIDE SEQUENCE [LARGE SCALE GENOMIC DNA]</scope>
    <source>
        <strain evidence="12">CGMCC 1.6494</strain>
    </source>
</reference>
<evidence type="ECO:0000256" key="1">
    <source>
        <dbReference type="ARBA" id="ARBA00004429"/>
    </source>
</evidence>
<gene>
    <name evidence="11" type="ORF">SAMN04487951_10672</name>
</gene>
<dbReference type="AlphaFoldDB" id="A0A1H0CIL5"/>
<feature type="domain" description="Tripartite ATP-independent periplasmic transporters DctQ component" evidence="10">
    <location>
        <begin position="23"/>
        <end position="150"/>
    </location>
</feature>
<feature type="transmembrane region" description="Helical" evidence="9">
    <location>
        <begin position="85"/>
        <end position="107"/>
    </location>
</feature>
<dbReference type="InterPro" id="IPR055348">
    <property type="entry name" value="DctQ"/>
</dbReference>
<dbReference type="Pfam" id="PF04290">
    <property type="entry name" value="DctQ"/>
    <property type="match status" value="1"/>
</dbReference>
<evidence type="ECO:0000313" key="11">
    <source>
        <dbReference type="EMBL" id="SDN57714.1"/>
    </source>
</evidence>
<feature type="transmembrane region" description="Helical" evidence="9">
    <location>
        <begin position="47"/>
        <end position="65"/>
    </location>
</feature>
<keyword evidence="5 9" id="KW-0812">Transmembrane</keyword>
<proteinExistence type="inferred from homology"/>
<evidence type="ECO:0000256" key="7">
    <source>
        <dbReference type="ARBA" id="ARBA00023136"/>
    </source>
</evidence>
<accession>A0A1H0CIL5</accession>
<keyword evidence="3" id="KW-1003">Cell membrane</keyword>
<dbReference type="RefSeq" id="WP_089704978.1">
    <property type="nucleotide sequence ID" value="NZ_FNII01000006.1"/>
</dbReference>
<evidence type="ECO:0000259" key="10">
    <source>
        <dbReference type="Pfam" id="PF04290"/>
    </source>
</evidence>
<evidence type="ECO:0000256" key="3">
    <source>
        <dbReference type="ARBA" id="ARBA00022475"/>
    </source>
</evidence>
<evidence type="ECO:0000256" key="4">
    <source>
        <dbReference type="ARBA" id="ARBA00022519"/>
    </source>
</evidence>
<feature type="transmembrane region" description="Helical" evidence="9">
    <location>
        <begin position="12"/>
        <end position="35"/>
    </location>
</feature>
<comment type="subcellular location">
    <subcellularLocation>
        <location evidence="1 9">Cell inner membrane</location>
        <topology evidence="1 9">Multi-pass membrane protein</topology>
    </subcellularLocation>
</comment>
<evidence type="ECO:0000256" key="5">
    <source>
        <dbReference type="ARBA" id="ARBA00022692"/>
    </source>
</evidence>
<comment type="function">
    <text evidence="9">Part of the tripartite ATP-independent periplasmic (TRAP) transport system.</text>
</comment>
<dbReference type="GO" id="GO:0022857">
    <property type="term" value="F:transmembrane transporter activity"/>
    <property type="evidence" value="ECO:0007669"/>
    <property type="project" value="UniProtKB-UniRule"/>
</dbReference>
<organism evidence="11 12">
    <name type="scientific">Vreelandella arcis</name>
    <dbReference type="NCBI Taxonomy" id="416873"/>
    <lineage>
        <taxon>Bacteria</taxon>
        <taxon>Pseudomonadati</taxon>
        <taxon>Pseudomonadota</taxon>
        <taxon>Gammaproteobacteria</taxon>
        <taxon>Oceanospirillales</taxon>
        <taxon>Halomonadaceae</taxon>
        <taxon>Vreelandella</taxon>
    </lineage>
</organism>
<dbReference type="EMBL" id="FNII01000006">
    <property type="protein sequence ID" value="SDN57714.1"/>
    <property type="molecule type" value="Genomic_DNA"/>
</dbReference>
<feature type="transmembrane region" description="Helical" evidence="9">
    <location>
        <begin position="127"/>
        <end position="148"/>
    </location>
</feature>
<dbReference type="Proteomes" id="UP000199677">
    <property type="component" value="Unassembled WGS sequence"/>
</dbReference>
<evidence type="ECO:0000256" key="6">
    <source>
        <dbReference type="ARBA" id="ARBA00022989"/>
    </source>
</evidence>
<keyword evidence="4 9" id="KW-0997">Cell inner membrane</keyword>
<dbReference type="InterPro" id="IPR007387">
    <property type="entry name" value="TRAP_DctQ"/>
</dbReference>
<dbReference type="GO" id="GO:0015740">
    <property type="term" value="P:C4-dicarboxylate transport"/>
    <property type="evidence" value="ECO:0007669"/>
    <property type="project" value="TreeGrafter"/>
</dbReference>
<protein>
    <recommendedName>
        <fullName evidence="9">TRAP transporter small permease protein</fullName>
    </recommendedName>
</protein>
<name>A0A1H0CIL5_9GAMM</name>
<comment type="similarity">
    <text evidence="8 9">Belongs to the TRAP transporter small permease family.</text>
</comment>
<dbReference type="PANTHER" id="PTHR35011:SF2">
    <property type="entry name" value="2,3-DIKETO-L-GULONATE TRAP TRANSPORTER SMALL PERMEASE PROTEIN YIAM"/>
    <property type="match status" value="1"/>
</dbReference>
<dbReference type="PANTHER" id="PTHR35011">
    <property type="entry name" value="2,3-DIKETO-L-GULONATE TRAP TRANSPORTER SMALL PERMEASE PROTEIN YIAM"/>
    <property type="match status" value="1"/>
</dbReference>
<comment type="subunit">
    <text evidence="9">The complex comprises the extracytoplasmic solute receptor protein and the two transmembrane proteins.</text>
</comment>
<keyword evidence="12" id="KW-1185">Reference proteome</keyword>
<sequence>MKNIVLYVDNAIKGAVAVSIFLIMAIICFQVFFRFVLNNAQPWPEEASRFLMIWSLFIGGAYAFLEKDHASITFLSKRFPPKLSAFIEILNNVLIILFLAAIIYGGLQQMIRLGGHTTGALGISRAIPYAAIPVSGMIYVLFAIRLILKILSGRSS</sequence>
<dbReference type="GO" id="GO:0005886">
    <property type="term" value="C:plasma membrane"/>
    <property type="evidence" value="ECO:0007669"/>
    <property type="project" value="UniProtKB-SubCell"/>
</dbReference>